<accession>A0A9P8TNF2</accession>
<dbReference type="InterPro" id="IPR005599">
    <property type="entry name" value="GPI_mannosylTrfase"/>
</dbReference>
<evidence type="ECO:0000256" key="12">
    <source>
        <dbReference type="RuleBase" id="RU363075"/>
    </source>
</evidence>
<comment type="caution">
    <text evidence="13">The sequence shown here is derived from an EMBL/GenBank/DDBJ whole genome shotgun (WGS) entry which is preliminary data.</text>
</comment>
<feature type="transmembrane region" description="Helical" evidence="12">
    <location>
        <begin position="301"/>
        <end position="321"/>
    </location>
</feature>
<feature type="transmembrane region" description="Helical" evidence="12">
    <location>
        <begin position="157"/>
        <end position="175"/>
    </location>
</feature>
<evidence type="ECO:0000313" key="14">
    <source>
        <dbReference type="Proteomes" id="UP000774326"/>
    </source>
</evidence>
<dbReference type="AlphaFoldDB" id="A0A9P8TNF2"/>
<comment type="similarity">
    <text evidence="3 12">Belongs to the glycosyltransferase 22 family.</text>
</comment>
<evidence type="ECO:0000256" key="1">
    <source>
        <dbReference type="ARBA" id="ARBA00004477"/>
    </source>
</evidence>
<dbReference type="GO" id="GO:0052917">
    <property type="term" value="F:dol-P-Man:Man(7)GlcNAc(2)-PP-Dol alpha-1,6-mannosyltransferase activity"/>
    <property type="evidence" value="ECO:0007669"/>
    <property type="project" value="UniProtKB-EC"/>
</dbReference>
<dbReference type="Proteomes" id="UP000774326">
    <property type="component" value="Unassembled WGS sequence"/>
</dbReference>
<dbReference type="PANTHER" id="PTHR22760">
    <property type="entry name" value="GLYCOSYLTRANSFERASE"/>
    <property type="match status" value="1"/>
</dbReference>
<dbReference type="PANTHER" id="PTHR22760:SF1">
    <property type="entry name" value="DOL-P-MAN:MAN(7)GLCNAC(2)-PP-DOL ALPHA-1,6-MANNOSYLTRANSFERASE"/>
    <property type="match status" value="1"/>
</dbReference>
<comment type="function">
    <text evidence="10">Mannosyltransferase that operates in the biosynthetic pathway of dolichol-linked oligosaccharides, the glycan precursors employed in protein asparagine (N)-glycosylation. The assembly of dolichol-linked oligosaccharides begins on the cytosolic side of the endoplasmic reticulum membrane and finishes in its lumen. The sequential addition of sugars to dolichol pyrophosphate produces dolichol-linked oligosaccharides containing fourteen sugars, including two GlcNAcs, nine mannoses and three glucoses. Once assembled, the oligosaccharide is transferred from the lipid to nascent proteins by oligosaccharyltransferases. In the lumen of the endoplasmic reticulum, adds the eighth mannose residue in an alpha-1,6 linkage onto Man(7)GlcNAc(2)-PP-dolichol to produce Man(8)GlcNAc(2)-PP-dolichol.</text>
</comment>
<feature type="transmembrane region" description="Helical" evidence="12">
    <location>
        <begin position="243"/>
        <end position="266"/>
    </location>
</feature>
<evidence type="ECO:0000256" key="11">
    <source>
        <dbReference type="ARBA" id="ARBA00048899"/>
    </source>
</evidence>
<name>A0A9P8TNF2_WICPI</name>
<keyword evidence="8 12" id="KW-1133">Transmembrane helix</keyword>
<reference evidence="13" key="2">
    <citation type="submission" date="2021-01" db="EMBL/GenBank/DDBJ databases">
        <authorList>
            <person name="Schikora-Tamarit M.A."/>
        </authorList>
    </citation>
    <scope>NUCLEOTIDE SEQUENCE</scope>
    <source>
        <strain evidence="13">CBS2887</strain>
    </source>
</reference>
<evidence type="ECO:0000256" key="3">
    <source>
        <dbReference type="ARBA" id="ARBA00007063"/>
    </source>
</evidence>
<dbReference type="Pfam" id="PF03901">
    <property type="entry name" value="Glyco_transf_22"/>
    <property type="match status" value="1"/>
</dbReference>
<comment type="catalytic activity">
    <reaction evidence="11">
        <text>an alpha-D-Man-(1-&gt;2)-alpha-D-Man-(1-&gt;2)-alpha-D-Man-(1-&gt;3)-[alpha-D-Man-(1-&gt;2)-alpha-D-Man-(1-&gt;3)-alpha-D-Man-(1-&gt;6)]-beta-D-Man-(1-&gt;4)-beta-D-GlcNAc-(1-&gt;4)-alpha-D-GlcNAc-diphospho-di-trans,poly-cis-dolichol + a di-trans,poly-cis-dolichyl beta-D-mannosyl phosphate = an alpha-D-Man-(1-&gt;2)-alpha-D-Man-(1-&gt;2)-alpha-D-Man-(1-&gt;3)-[alpha-D-Man-(1-&gt;2)-alpha-D-Man-(1-&gt;3)-[alpha-D-Man-(1-&gt;6)]-alpha-D-Man-(1-&gt;6)]-beta-D-Man-(1-&gt;4)-beta-D-GlcNAc-(1-&gt;4)-alpha-D-GlcNAc-diphospho-di-trans,poly-cis-dolichol + a di-trans,poly-cis-dolichyl phosphate + H(+)</text>
        <dbReference type="Rhea" id="RHEA:29535"/>
        <dbReference type="Rhea" id="RHEA-COMP:19498"/>
        <dbReference type="Rhea" id="RHEA-COMP:19501"/>
        <dbReference type="Rhea" id="RHEA-COMP:19518"/>
        <dbReference type="Rhea" id="RHEA-COMP:19519"/>
        <dbReference type="ChEBI" id="CHEBI:15378"/>
        <dbReference type="ChEBI" id="CHEBI:57683"/>
        <dbReference type="ChEBI" id="CHEBI:58211"/>
        <dbReference type="ChEBI" id="CHEBI:132517"/>
        <dbReference type="ChEBI" id="CHEBI:132519"/>
        <dbReference type="EC" id="2.4.1.260"/>
    </reaction>
    <physiologicalReaction direction="left-to-right" evidence="11">
        <dbReference type="Rhea" id="RHEA:29536"/>
    </physiologicalReaction>
</comment>
<comment type="subcellular location">
    <subcellularLocation>
        <location evidence="1 12">Endoplasmic reticulum membrane</location>
        <topology evidence="1 12">Multi-pass membrane protein</topology>
    </subcellularLocation>
</comment>
<feature type="transmembrane region" description="Helical" evidence="12">
    <location>
        <begin position="88"/>
        <end position="107"/>
    </location>
</feature>
<evidence type="ECO:0000256" key="6">
    <source>
        <dbReference type="ARBA" id="ARBA00022692"/>
    </source>
</evidence>
<sequence>MFQEALTDPLYLLVLTFHVIVSPFTKVEESFNLHAIHDFLYKAPLDVTHFDHVEFPGAVPRSFIPAMLISLIAKAIQLIAKLRSKLEVLLLVRGVIGVISWIGFVYLRESLKSNLKTSEIKKETTIAVEENIKKLKKGSAKFIANQSNKKAEAADSHWSLTFWLFLISAAQYHVMFYSTRTLPNFLVLPLTNVAFGKLFRGDFKTCIVLLSFASVVCRIELAALTLSLGLVCFLYKKITVPQLFSYGLTGGALGAVLSGGVDSFYWQRFTIPELESFIFNVIEGKASEWGVSPWSSYFSSFSLKLFFPLHAPFLAFLACLNDPTKNQVLKISMFASLLFVFIMSFQGHKEWRFVVYVVPLINIAAATQAAGYTSRAFHTRWNWYKPLLMVIFGCSALSFLLATFWCEAAYFNYPGGQAMVTSQQLILQDMQKGQIPQHYGSSGSDVIIHSDTYVNSNGGSLFADISAHYPDFVSLKIDRTEDPNLLTSPLWNEFDYVVTEVSEPSSLPIAKGFKWEKYTSTRAFRGIDRSGINGQGWVRAFVMMWQRKSVIPMYVEALKCLKLEEGVFVYKKTPLA</sequence>
<dbReference type="GO" id="GO:0005789">
    <property type="term" value="C:endoplasmic reticulum membrane"/>
    <property type="evidence" value="ECO:0007669"/>
    <property type="project" value="UniProtKB-SubCell"/>
</dbReference>
<feature type="transmembrane region" description="Helical" evidence="12">
    <location>
        <begin position="328"/>
        <end position="347"/>
    </location>
</feature>
<keyword evidence="5" id="KW-0808">Transferase</keyword>
<keyword evidence="14" id="KW-1185">Reference proteome</keyword>
<evidence type="ECO:0000313" key="13">
    <source>
        <dbReference type="EMBL" id="KAH3684741.1"/>
    </source>
</evidence>
<organism evidence="13 14">
    <name type="scientific">Wickerhamomyces pijperi</name>
    <name type="common">Yeast</name>
    <name type="synonym">Pichia pijperi</name>
    <dbReference type="NCBI Taxonomy" id="599730"/>
    <lineage>
        <taxon>Eukaryota</taxon>
        <taxon>Fungi</taxon>
        <taxon>Dikarya</taxon>
        <taxon>Ascomycota</taxon>
        <taxon>Saccharomycotina</taxon>
        <taxon>Saccharomycetes</taxon>
        <taxon>Phaffomycetales</taxon>
        <taxon>Wickerhamomycetaceae</taxon>
        <taxon>Wickerhamomyces</taxon>
    </lineage>
</organism>
<proteinExistence type="inferred from homology"/>
<feature type="transmembrane region" description="Helical" evidence="12">
    <location>
        <begin position="353"/>
        <end position="374"/>
    </location>
</feature>
<evidence type="ECO:0000256" key="9">
    <source>
        <dbReference type="ARBA" id="ARBA00023136"/>
    </source>
</evidence>
<keyword evidence="9 12" id="KW-0472">Membrane</keyword>
<gene>
    <name evidence="13" type="ORF">WICPIJ_004272</name>
</gene>
<keyword evidence="6 12" id="KW-0812">Transmembrane</keyword>
<evidence type="ECO:0000256" key="2">
    <source>
        <dbReference type="ARBA" id="ARBA00004922"/>
    </source>
</evidence>
<evidence type="ECO:0000256" key="4">
    <source>
        <dbReference type="ARBA" id="ARBA00022676"/>
    </source>
</evidence>
<keyword evidence="4 12" id="KW-0328">Glycosyltransferase</keyword>
<dbReference type="EMBL" id="JAEUBG010002350">
    <property type="protein sequence ID" value="KAH3684741.1"/>
    <property type="molecule type" value="Genomic_DNA"/>
</dbReference>
<evidence type="ECO:0000256" key="5">
    <source>
        <dbReference type="ARBA" id="ARBA00022679"/>
    </source>
</evidence>
<dbReference type="OrthoDB" id="19039at2759"/>
<evidence type="ECO:0000256" key="7">
    <source>
        <dbReference type="ARBA" id="ARBA00022824"/>
    </source>
</evidence>
<feature type="transmembrane region" description="Helical" evidence="12">
    <location>
        <begin position="207"/>
        <end position="231"/>
    </location>
</feature>
<keyword evidence="7 12" id="KW-0256">Endoplasmic reticulum</keyword>
<evidence type="ECO:0000256" key="8">
    <source>
        <dbReference type="ARBA" id="ARBA00022989"/>
    </source>
</evidence>
<feature type="transmembrane region" description="Helical" evidence="12">
    <location>
        <begin position="386"/>
        <end position="405"/>
    </location>
</feature>
<reference evidence="13" key="1">
    <citation type="journal article" date="2021" name="Open Biol.">
        <title>Shared evolutionary footprints suggest mitochondrial oxidative damage underlies multiple complex I losses in fungi.</title>
        <authorList>
            <person name="Schikora-Tamarit M.A."/>
            <person name="Marcet-Houben M."/>
            <person name="Nosek J."/>
            <person name="Gabaldon T."/>
        </authorList>
    </citation>
    <scope>NUCLEOTIDE SEQUENCE</scope>
    <source>
        <strain evidence="13">CBS2887</strain>
    </source>
</reference>
<comment type="pathway">
    <text evidence="2">Protein modification; protein glycosylation.</text>
</comment>
<dbReference type="EC" id="2.4.1.-" evidence="12"/>
<dbReference type="GO" id="GO:0006487">
    <property type="term" value="P:protein N-linked glycosylation"/>
    <property type="evidence" value="ECO:0007669"/>
    <property type="project" value="TreeGrafter"/>
</dbReference>
<evidence type="ECO:0000256" key="10">
    <source>
        <dbReference type="ARBA" id="ARBA00044721"/>
    </source>
</evidence>
<protein>
    <recommendedName>
        <fullName evidence="12">Mannosyltransferase</fullName>
        <ecNumber evidence="12">2.4.1.-</ecNumber>
    </recommendedName>
</protein>